<keyword evidence="8" id="KW-0472">Membrane</keyword>
<keyword evidence="7" id="KW-0503">Monooxygenase</keyword>
<comment type="caution">
    <text evidence="9">The sequence shown here is derived from an EMBL/GenBank/DDBJ whole genome shotgun (WGS) entry which is preliminary data.</text>
</comment>
<dbReference type="InterPro" id="IPR017972">
    <property type="entry name" value="Cyt_P450_CS"/>
</dbReference>
<evidence type="ECO:0000256" key="8">
    <source>
        <dbReference type="SAM" id="Phobius"/>
    </source>
</evidence>
<evidence type="ECO:0000256" key="6">
    <source>
        <dbReference type="PIRSR" id="PIRSR602401-1"/>
    </source>
</evidence>
<keyword evidence="8" id="KW-0812">Transmembrane</keyword>
<dbReference type="GO" id="GO:0020037">
    <property type="term" value="F:heme binding"/>
    <property type="evidence" value="ECO:0007669"/>
    <property type="project" value="InterPro"/>
</dbReference>
<evidence type="ECO:0000256" key="2">
    <source>
        <dbReference type="ARBA" id="ARBA00022617"/>
    </source>
</evidence>
<evidence type="ECO:0000256" key="4">
    <source>
        <dbReference type="ARBA" id="ARBA00023002"/>
    </source>
</evidence>
<accession>A0A5N5H1W2</accession>
<evidence type="ECO:0000313" key="9">
    <source>
        <dbReference type="EMBL" id="KAB2621277.1"/>
    </source>
</evidence>
<proteinExistence type="inferred from homology"/>
<dbReference type="Pfam" id="PF00067">
    <property type="entry name" value="p450"/>
    <property type="match status" value="3"/>
</dbReference>
<dbReference type="PANTHER" id="PTHR47955">
    <property type="entry name" value="CYTOCHROME P450 FAMILY 71 PROTEIN"/>
    <property type="match status" value="1"/>
</dbReference>
<comment type="cofactor">
    <cofactor evidence="6">
        <name>heme</name>
        <dbReference type="ChEBI" id="CHEBI:30413"/>
    </cofactor>
</comment>
<dbReference type="PANTHER" id="PTHR47955:SF8">
    <property type="entry name" value="CYTOCHROME P450 71D11-LIKE"/>
    <property type="match status" value="1"/>
</dbReference>
<keyword evidence="3 6" id="KW-0479">Metal-binding</keyword>
<evidence type="ECO:0000313" key="10">
    <source>
        <dbReference type="Proteomes" id="UP000327157"/>
    </source>
</evidence>
<dbReference type="GO" id="GO:0004497">
    <property type="term" value="F:monooxygenase activity"/>
    <property type="evidence" value="ECO:0007669"/>
    <property type="project" value="UniProtKB-KW"/>
</dbReference>
<evidence type="ECO:0000256" key="7">
    <source>
        <dbReference type="RuleBase" id="RU000461"/>
    </source>
</evidence>
<evidence type="ECO:0000256" key="1">
    <source>
        <dbReference type="ARBA" id="ARBA00010617"/>
    </source>
</evidence>
<keyword evidence="2 6" id="KW-0349">Heme</keyword>
<evidence type="ECO:0000256" key="3">
    <source>
        <dbReference type="ARBA" id="ARBA00022723"/>
    </source>
</evidence>
<dbReference type="Gene3D" id="1.10.630.10">
    <property type="entry name" value="Cytochrome P450"/>
    <property type="match status" value="2"/>
</dbReference>
<evidence type="ECO:0000256" key="5">
    <source>
        <dbReference type="ARBA" id="ARBA00023004"/>
    </source>
</evidence>
<sequence>MVRASLMSLMFDIQISFLAVIIFTCLVALVILVIYWKMHTTSITTVRLPPGPWKLPLIGNLHQMAASSLPHRCMADLANKYGPIMHLKLGQLSAIFLAGEIVSYNCSNLILCPYNDFWRQMRKICMLELLSAKRVESFASIRQEEASNLVQSISLSKGHPFNLSEMIFSMLNIIIARAASGTKCKYQQEFLSLLEDTVRLGAEFDESAAAGDDHQEDIVDVLLRLQESRELQFDLITTQIKAVTLDMFSAGSETSATTTEWAMAELLRSPRAMKKAQAELVIRETLRLHPPPFIPRQASEKCTIGGYDIPTEATVFINAWGLGRDPKYWENADCFLPERFQGSSVDFRGTNFELVPFGGGRRMCPGISFATASIELALSHLLYHFDWKLPNANGNSNETKLLEELDMTECKGLNVRKKNNLYLIAIPFISSSEMN</sequence>
<feature type="transmembrane region" description="Helical" evidence="8">
    <location>
        <begin position="12"/>
        <end position="36"/>
    </location>
</feature>
<gene>
    <name evidence="9" type="ORF">D8674_023459</name>
</gene>
<dbReference type="OrthoDB" id="2789670at2759"/>
<organism evidence="9 10">
    <name type="scientific">Pyrus ussuriensis x Pyrus communis</name>
    <dbReference type="NCBI Taxonomy" id="2448454"/>
    <lineage>
        <taxon>Eukaryota</taxon>
        <taxon>Viridiplantae</taxon>
        <taxon>Streptophyta</taxon>
        <taxon>Embryophyta</taxon>
        <taxon>Tracheophyta</taxon>
        <taxon>Spermatophyta</taxon>
        <taxon>Magnoliopsida</taxon>
        <taxon>eudicotyledons</taxon>
        <taxon>Gunneridae</taxon>
        <taxon>Pentapetalae</taxon>
        <taxon>rosids</taxon>
        <taxon>fabids</taxon>
        <taxon>Rosales</taxon>
        <taxon>Rosaceae</taxon>
        <taxon>Amygdaloideae</taxon>
        <taxon>Maleae</taxon>
        <taxon>Pyrus</taxon>
    </lineage>
</organism>
<dbReference type="PRINTS" id="PR00463">
    <property type="entry name" value="EP450I"/>
</dbReference>
<keyword evidence="5 6" id="KW-0408">Iron</keyword>
<dbReference type="GO" id="GO:0005506">
    <property type="term" value="F:iron ion binding"/>
    <property type="evidence" value="ECO:0007669"/>
    <property type="project" value="InterPro"/>
</dbReference>
<dbReference type="Proteomes" id="UP000327157">
    <property type="component" value="Chromosome 4"/>
</dbReference>
<dbReference type="GO" id="GO:0016705">
    <property type="term" value="F:oxidoreductase activity, acting on paired donors, with incorporation or reduction of molecular oxygen"/>
    <property type="evidence" value="ECO:0007669"/>
    <property type="project" value="InterPro"/>
</dbReference>
<keyword evidence="8" id="KW-1133">Transmembrane helix</keyword>
<reference evidence="9 10" key="1">
    <citation type="submission" date="2019-09" db="EMBL/GenBank/DDBJ databases">
        <authorList>
            <person name="Ou C."/>
        </authorList>
    </citation>
    <scope>NUCLEOTIDE SEQUENCE [LARGE SCALE GENOMIC DNA]</scope>
    <source>
        <strain evidence="9">S2</strain>
        <tissue evidence="9">Leaf</tissue>
    </source>
</reference>
<protein>
    <submittedName>
        <fullName evidence="9">Cytochrome P450 71D8-like</fullName>
    </submittedName>
</protein>
<feature type="binding site" description="axial binding residue" evidence="6">
    <location>
        <position position="364"/>
    </location>
    <ligand>
        <name>heme</name>
        <dbReference type="ChEBI" id="CHEBI:30413"/>
    </ligand>
    <ligandPart>
        <name>Fe</name>
        <dbReference type="ChEBI" id="CHEBI:18248"/>
    </ligandPart>
</feature>
<reference evidence="10" key="2">
    <citation type="submission" date="2019-10" db="EMBL/GenBank/DDBJ databases">
        <title>A de novo genome assembly of a pear dwarfing rootstock.</title>
        <authorList>
            <person name="Wang F."/>
            <person name="Wang J."/>
            <person name="Li S."/>
            <person name="Zhang Y."/>
            <person name="Fang M."/>
            <person name="Ma L."/>
            <person name="Zhao Y."/>
            <person name="Jiang S."/>
        </authorList>
    </citation>
    <scope>NUCLEOTIDE SEQUENCE [LARGE SCALE GENOMIC DNA]</scope>
</reference>
<name>A0A5N5H1W2_9ROSA</name>
<dbReference type="InterPro" id="IPR036396">
    <property type="entry name" value="Cyt_P450_sf"/>
</dbReference>
<dbReference type="PRINTS" id="PR00385">
    <property type="entry name" value="P450"/>
</dbReference>
<keyword evidence="4 7" id="KW-0560">Oxidoreductase</keyword>
<keyword evidence="10" id="KW-1185">Reference proteome</keyword>
<dbReference type="SUPFAM" id="SSF48264">
    <property type="entry name" value="Cytochrome P450"/>
    <property type="match status" value="1"/>
</dbReference>
<comment type="similarity">
    <text evidence="1 7">Belongs to the cytochrome P450 family.</text>
</comment>
<dbReference type="PROSITE" id="PS00086">
    <property type="entry name" value="CYTOCHROME_P450"/>
    <property type="match status" value="1"/>
</dbReference>
<dbReference type="InterPro" id="IPR001128">
    <property type="entry name" value="Cyt_P450"/>
</dbReference>
<dbReference type="EMBL" id="SMOL01000231">
    <property type="protein sequence ID" value="KAB2621277.1"/>
    <property type="molecule type" value="Genomic_DNA"/>
</dbReference>
<reference evidence="9 10" key="3">
    <citation type="submission" date="2019-11" db="EMBL/GenBank/DDBJ databases">
        <title>A de novo genome assembly of a pear dwarfing rootstock.</title>
        <authorList>
            <person name="Wang F."/>
            <person name="Wang J."/>
            <person name="Li S."/>
            <person name="Zhang Y."/>
            <person name="Fang M."/>
            <person name="Ma L."/>
            <person name="Zhao Y."/>
            <person name="Jiang S."/>
        </authorList>
    </citation>
    <scope>NUCLEOTIDE SEQUENCE [LARGE SCALE GENOMIC DNA]</scope>
    <source>
        <strain evidence="9">S2</strain>
        <tissue evidence="9">Leaf</tissue>
    </source>
</reference>
<dbReference type="AlphaFoldDB" id="A0A5N5H1W2"/>
<dbReference type="InterPro" id="IPR002401">
    <property type="entry name" value="Cyt_P450_E_grp-I"/>
</dbReference>